<dbReference type="PANTHER" id="PTHR10361">
    <property type="entry name" value="SODIUM-BILE ACID COTRANSPORTER"/>
    <property type="match status" value="1"/>
</dbReference>
<evidence type="ECO:0000313" key="8">
    <source>
        <dbReference type="EMBL" id="CAG2189161.1"/>
    </source>
</evidence>
<proteinExistence type="inferred from homology"/>
<gene>
    <name evidence="8" type="ORF">MEDL_4506</name>
</gene>
<dbReference type="InterPro" id="IPR038770">
    <property type="entry name" value="Na+/solute_symporter_sf"/>
</dbReference>
<dbReference type="PANTHER" id="PTHR10361:SF28">
    <property type="entry name" value="P3 PROTEIN-RELATED"/>
    <property type="match status" value="1"/>
</dbReference>
<dbReference type="EMBL" id="CAJPWZ010000285">
    <property type="protein sequence ID" value="CAG2189161.1"/>
    <property type="molecule type" value="Genomic_DNA"/>
</dbReference>
<dbReference type="Gene3D" id="1.20.1530.20">
    <property type="match status" value="1"/>
</dbReference>
<dbReference type="OrthoDB" id="203097at2759"/>
<evidence type="ECO:0000256" key="7">
    <source>
        <dbReference type="SAM" id="Phobius"/>
    </source>
</evidence>
<dbReference type="InterPro" id="IPR004710">
    <property type="entry name" value="Bilac:Na_transpt"/>
</dbReference>
<keyword evidence="5 7" id="KW-1133">Transmembrane helix</keyword>
<keyword evidence="4" id="KW-0769">Symport</keyword>
<evidence type="ECO:0000256" key="2">
    <source>
        <dbReference type="ARBA" id="ARBA00006528"/>
    </source>
</evidence>
<keyword evidence="6 7" id="KW-0472">Membrane</keyword>
<dbReference type="AlphaFoldDB" id="A0A8S3PYK6"/>
<comment type="caution">
    <text evidence="8">The sequence shown here is derived from an EMBL/GenBank/DDBJ whole genome shotgun (WGS) entry which is preliminary data.</text>
</comment>
<dbReference type="Proteomes" id="UP000683360">
    <property type="component" value="Unassembled WGS sequence"/>
</dbReference>
<evidence type="ECO:0000256" key="6">
    <source>
        <dbReference type="ARBA" id="ARBA00023136"/>
    </source>
</evidence>
<dbReference type="GO" id="GO:0016020">
    <property type="term" value="C:membrane"/>
    <property type="evidence" value="ECO:0007669"/>
    <property type="project" value="UniProtKB-SubCell"/>
</dbReference>
<comment type="similarity">
    <text evidence="2">Belongs to the bile acid:sodium symporter (BASS) (TC 2.A.28) family.</text>
</comment>
<evidence type="ECO:0000256" key="4">
    <source>
        <dbReference type="ARBA" id="ARBA00022847"/>
    </source>
</evidence>
<evidence type="ECO:0000256" key="3">
    <source>
        <dbReference type="ARBA" id="ARBA00022692"/>
    </source>
</evidence>
<organism evidence="8 9">
    <name type="scientific">Mytilus edulis</name>
    <name type="common">Blue mussel</name>
    <dbReference type="NCBI Taxonomy" id="6550"/>
    <lineage>
        <taxon>Eukaryota</taxon>
        <taxon>Metazoa</taxon>
        <taxon>Spiralia</taxon>
        <taxon>Lophotrochozoa</taxon>
        <taxon>Mollusca</taxon>
        <taxon>Bivalvia</taxon>
        <taxon>Autobranchia</taxon>
        <taxon>Pteriomorphia</taxon>
        <taxon>Mytilida</taxon>
        <taxon>Mytiloidea</taxon>
        <taxon>Mytilidae</taxon>
        <taxon>Mytilinae</taxon>
        <taxon>Mytilus</taxon>
    </lineage>
</organism>
<feature type="transmembrane region" description="Helical" evidence="7">
    <location>
        <begin position="66"/>
        <end position="86"/>
    </location>
</feature>
<dbReference type="InterPro" id="IPR002657">
    <property type="entry name" value="BilAc:Na_symport/Acr3"/>
</dbReference>
<protein>
    <submittedName>
        <fullName evidence="8">SLC10A2</fullName>
    </submittedName>
</protein>
<dbReference type="GO" id="GO:0008508">
    <property type="term" value="F:bile acid:sodium symporter activity"/>
    <property type="evidence" value="ECO:0007669"/>
    <property type="project" value="TreeGrafter"/>
</dbReference>
<keyword evidence="9" id="KW-1185">Reference proteome</keyword>
<name>A0A8S3PYK6_MYTED</name>
<evidence type="ECO:0000256" key="1">
    <source>
        <dbReference type="ARBA" id="ARBA00004141"/>
    </source>
</evidence>
<keyword evidence="4" id="KW-0813">Transport</keyword>
<keyword evidence="3 7" id="KW-0812">Transmembrane</keyword>
<evidence type="ECO:0000256" key="5">
    <source>
        <dbReference type="ARBA" id="ARBA00022989"/>
    </source>
</evidence>
<feature type="transmembrane region" description="Helical" evidence="7">
    <location>
        <begin position="98"/>
        <end position="123"/>
    </location>
</feature>
<reference evidence="8" key="1">
    <citation type="submission" date="2021-03" db="EMBL/GenBank/DDBJ databases">
        <authorList>
            <person name="Bekaert M."/>
        </authorList>
    </citation>
    <scope>NUCLEOTIDE SEQUENCE</scope>
</reference>
<accession>A0A8S3PYK6</accession>
<comment type="subcellular location">
    <subcellularLocation>
        <location evidence="1">Membrane</location>
        <topology evidence="1">Multi-pass membrane protein</topology>
    </subcellularLocation>
</comment>
<dbReference type="Pfam" id="PF01758">
    <property type="entry name" value="SBF"/>
    <property type="match status" value="1"/>
</dbReference>
<sequence>MTDIHVVSEMTTSVLINTAFNNTTFRNTTFNNTMFNNNTMLNTNTSFNNTTLDVVIDPTAVILKRLTSSLLIVLLAIIMMSLGCTIEVDKLIQQIKRPLPAIIGMALQFIVYPLVVFGLVHAFQLDHYNALGMLLLGTCPGGSLSNLITYWCSGDVVLRYGIDS</sequence>
<evidence type="ECO:0000313" key="9">
    <source>
        <dbReference type="Proteomes" id="UP000683360"/>
    </source>
</evidence>